<dbReference type="InterPro" id="IPR019734">
    <property type="entry name" value="TPR_rpt"/>
</dbReference>
<dbReference type="Pfam" id="PF13174">
    <property type="entry name" value="TPR_6"/>
    <property type="match status" value="1"/>
</dbReference>
<name>A0A6L6QDS9_9BURK</name>
<dbReference type="SUPFAM" id="SSF48452">
    <property type="entry name" value="TPR-like"/>
    <property type="match status" value="1"/>
</dbReference>
<dbReference type="InterPro" id="IPR011990">
    <property type="entry name" value="TPR-like_helical_dom_sf"/>
</dbReference>
<dbReference type="Gene3D" id="1.25.40.10">
    <property type="entry name" value="Tetratricopeptide repeat domain"/>
    <property type="match status" value="1"/>
</dbReference>
<protein>
    <recommendedName>
        <fullName evidence="4">Tetratricopeptide repeat protein</fullName>
    </recommendedName>
</protein>
<feature type="signal peptide" evidence="1">
    <location>
        <begin position="1"/>
        <end position="30"/>
    </location>
</feature>
<dbReference type="EMBL" id="WNKX01000005">
    <property type="protein sequence ID" value="MTW10542.1"/>
    <property type="molecule type" value="Genomic_DNA"/>
</dbReference>
<evidence type="ECO:0000256" key="1">
    <source>
        <dbReference type="SAM" id="SignalP"/>
    </source>
</evidence>
<accession>A0A6L6QDS9</accession>
<proteinExistence type="predicted"/>
<dbReference type="AlphaFoldDB" id="A0A6L6QDS9"/>
<evidence type="ECO:0000313" key="2">
    <source>
        <dbReference type="EMBL" id="MTW10542.1"/>
    </source>
</evidence>
<comment type="caution">
    <text evidence="2">The sequence shown here is derived from an EMBL/GenBank/DDBJ whole genome shotgun (WGS) entry which is preliminary data.</text>
</comment>
<feature type="chain" id="PRO_5026675525" description="Tetratricopeptide repeat protein" evidence="1">
    <location>
        <begin position="31"/>
        <end position="430"/>
    </location>
</feature>
<keyword evidence="1" id="KW-0732">Signal</keyword>
<keyword evidence="3" id="KW-1185">Reference proteome</keyword>
<dbReference type="OrthoDB" id="8875254at2"/>
<evidence type="ECO:0008006" key="4">
    <source>
        <dbReference type="Google" id="ProtNLM"/>
    </source>
</evidence>
<evidence type="ECO:0000313" key="3">
    <source>
        <dbReference type="Proteomes" id="UP000472320"/>
    </source>
</evidence>
<gene>
    <name evidence="2" type="ORF">GM658_07985</name>
</gene>
<dbReference type="Proteomes" id="UP000472320">
    <property type="component" value="Unassembled WGS sequence"/>
</dbReference>
<organism evidence="2 3">
    <name type="scientific">Massilia eburnea</name>
    <dbReference type="NCBI Taxonomy" id="1776165"/>
    <lineage>
        <taxon>Bacteria</taxon>
        <taxon>Pseudomonadati</taxon>
        <taxon>Pseudomonadota</taxon>
        <taxon>Betaproteobacteria</taxon>
        <taxon>Burkholderiales</taxon>
        <taxon>Oxalobacteraceae</taxon>
        <taxon>Telluria group</taxon>
        <taxon>Massilia</taxon>
    </lineage>
</organism>
<reference evidence="2 3" key="1">
    <citation type="submission" date="2019-11" db="EMBL/GenBank/DDBJ databases">
        <title>Type strains purchased from KCTC, JCM and DSMZ.</title>
        <authorList>
            <person name="Lu H."/>
        </authorList>
    </citation>
    <scope>NUCLEOTIDE SEQUENCE [LARGE SCALE GENOMIC DNA]</scope>
    <source>
        <strain evidence="2 3">JCM 31587</strain>
    </source>
</reference>
<sequence length="430" mass="48047">MTQYRFARIGLLLAAIGLGAVPALVQTAHAEDKKAEAQQETVRKDMVKFLDGKTLGPLLEAKKYSEASALIDQADAMPNKTPYEQYIINRMRLAVALGMNDKPKLIEMLESMIASGRLEPAEKAKFTQALAGYYQEQKNYPKTIENLQKYGEMSGDTKVPRQIMAIRFESGDYKGVQADLLKKLDESIKTKQPMTREELHMLADASHRLKDKANYLVALEGLVRWHPLDRYWSDMLYRTRGKENYNTRFSADIVRLQKVATTKMEEQDYIELAEIDQLEGQFIEGKAVLDAGIANGAVTMNAKVKKLKAELDKQAADDMKNIAASETSARKAKNGTGLVNLGYAFVTMGQYDKGLQLIQDGIAKGGLKNAEDAKLRLGYSYAMAGKKDEAIKILETVQGNDGRADLARYWILWVNRPYPATVGEDDNKKG</sequence>
<dbReference type="RefSeq" id="WP_155453490.1">
    <property type="nucleotide sequence ID" value="NZ_WNKX01000005.1"/>
</dbReference>